<feature type="region of interest" description="Disordered" evidence="1">
    <location>
        <begin position="548"/>
        <end position="573"/>
    </location>
</feature>
<dbReference type="Proteomes" id="UP001272242">
    <property type="component" value="Unassembled WGS sequence"/>
</dbReference>
<dbReference type="PANTHER" id="PTHR42957:SF1">
    <property type="entry name" value="HELICASE MJ1565-RELATED"/>
    <property type="match status" value="1"/>
</dbReference>
<feature type="domain" description="Helicase HerA central" evidence="2">
    <location>
        <begin position="160"/>
        <end position="391"/>
    </location>
</feature>
<accession>A0ABU5F7I0</accession>
<comment type="caution">
    <text evidence="3">The sequence shown here is derived from an EMBL/GenBank/DDBJ whole genome shotgun (WGS) entry which is preliminary data.</text>
</comment>
<reference evidence="4" key="1">
    <citation type="journal article" date="2023" name="Mar. Drugs">
        <title>Gemmata algarum, a Novel Planctomycete Isolated from an Algal Mat, Displays Antimicrobial Activity.</title>
        <authorList>
            <person name="Kumar G."/>
            <person name="Kallscheuer N."/>
            <person name="Kashif M."/>
            <person name="Ahamad S."/>
            <person name="Jagadeeshwari U."/>
            <person name="Pannikurungottu S."/>
            <person name="Haufschild T."/>
            <person name="Kabuu M."/>
            <person name="Sasikala C."/>
            <person name="Jogler C."/>
            <person name="Ramana C."/>
        </authorList>
    </citation>
    <scope>NUCLEOTIDE SEQUENCE [LARGE SCALE GENOMIC DNA]</scope>
    <source>
        <strain evidence="4">JC673</strain>
    </source>
</reference>
<organism evidence="3 4">
    <name type="scientific">Gemmata algarum</name>
    <dbReference type="NCBI Taxonomy" id="2975278"/>
    <lineage>
        <taxon>Bacteria</taxon>
        <taxon>Pseudomonadati</taxon>
        <taxon>Planctomycetota</taxon>
        <taxon>Planctomycetia</taxon>
        <taxon>Gemmatales</taxon>
        <taxon>Gemmataceae</taxon>
        <taxon>Gemmata</taxon>
    </lineage>
</organism>
<dbReference type="Gene3D" id="3.40.50.300">
    <property type="entry name" value="P-loop containing nucleotide triphosphate hydrolases"/>
    <property type="match status" value="2"/>
</dbReference>
<keyword evidence="3" id="KW-0547">Nucleotide-binding</keyword>
<sequence>MPETPTLVSAAPAGDWSSIGQVVGNASTSEFSFVLKSFRSRVGDLVAVKMDVPSSDYRGKNPTIYVWGRVTNITRYNPFFPYEAAQELAEEGLNLRDTILSDSRDQLEATVLILGCTPPDNAKTVFPLTYPVQPAATVFYPPAAWAKELLAGSLTGTPLQVGTLIARSDVDVNLSADRLVSRHLAILAMTGGGKTVAARRILRELIVAGYPILIFDPHGDYLGFSQKQALFADRKIKLFFPYLTMSAGSRSIVEKLIAKMTQGISDPQREYIAELMAGIEPRAGTPVRQYIGSLLAELGSRISAPRDKRQLPTMYAVRRALNQVDQYLSRMELTNDRMRATFARKGLTGFDQLPDPNGSPEQIIAPKQVSILYLGGYDQLTQCTIVSILMESLFEHRAAMTDAIPPFATFIEEAHTFIPSNREGAEDAPSVDTLRKVITEGRKFGTGLVLITQRPSRVDETILSQCNSFLVLRLVNPKDHSFVRSVMENMSDADARLLPGFGPGQGIVSGQAVRFPLLVQIRKDDDLMFTELGDENFIEQAQKWKPPAAAAGRASSREATKKLAAIPTRKAKK</sequence>
<keyword evidence="3" id="KW-0067">ATP-binding</keyword>
<dbReference type="PANTHER" id="PTHR42957">
    <property type="entry name" value="HELICASE MJ1565-RELATED"/>
    <property type="match status" value="1"/>
</dbReference>
<dbReference type="InterPro" id="IPR027417">
    <property type="entry name" value="P-loop_NTPase"/>
</dbReference>
<dbReference type="Pfam" id="PF01935">
    <property type="entry name" value="DUF87"/>
    <property type="match status" value="1"/>
</dbReference>
<evidence type="ECO:0000259" key="2">
    <source>
        <dbReference type="Pfam" id="PF01935"/>
    </source>
</evidence>
<dbReference type="InterPro" id="IPR002789">
    <property type="entry name" value="HerA_central"/>
</dbReference>
<evidence type="ECO:0000256" key="1">
    <source>
        <dbReference type="SAM" id="MobiDB-lite"/>
    </source>
</evidence>
<protein>
    <submittedName>
        <fullName evidence="3">ATP-binding protein</fullName>
    </submittedName>
</protein>
<proteinExistence type="predicted"/>
<dbReference type="InterPro" id="IPR008571">
    <property type="entry name" value="HerA-like"/>
</dbReference>
<name>A0ABU5F7I0_9BACT</name>
<gene>
    <name evidence="3" type="ORF">R5W23_004154</name>
</gene>
<dbReference type="EMBL" id="JAXBLV010000221">
    <property type="protein sequence ID" value="MDY3562680.1"/>
    <property type="molecule type" value="Genomic_DNA"/>
</dbReference>
<evidence type="ECO:0000313" key="3">
    <source>
        <dbReference type="EMBL" id="MDY3562680.1"/>
    </source>
</evidence>
<dbReference type="GO" id="GO:0005524">
    <property type="term" value="F:ATP binding"/>
    <property type="evidence" value="ECO:0007669"/>
    <property type="project" value="UniProtKB-KW"/>
</dbReference>
<dbReference type="RefSeq" id="WP_320688982.1">
    <property type="nucleotide sequence ID" value="NZ_JAXBLV010000221.1"/>
</dbReference>
<keyword evidence="4" id="KW-1185">Reference proteome</keyword>
<dbReference type="SUPFAM" id="SSF52540">
    <property type="entry name" value="P-loop containing nucleoside triphosphate hydrolases"/>
    <property type="match status" value="1"/>
</dbReference>
<evidence type="ECO:0000313" key="4">
    <source>
        <dbReference type="Proteomes" id="UP001272242"/>
    </source>
</evidence>